<evidence type="ECO:0000256" key="1">
    <source>
        <dbReference type="SAM" id="MobiDB-lite"/>
    </source>
</evidence>
<reference evidence="3 4" key="1">
    <citation type="journal article" date="2015" name="Genome Biol. Evol.">
        <title>Phylogenomic analyses indicate that early fungi evolved digesting cell walls of algal ancestors of land plants.</title>
        <authorList>
            <person name="Chang Y."/>
            <person name="Wang S."/>
            <person name="Sekimoto S."/>
            <person name="Aerts A.L."/>
            <person name="Choi C."/>
            <person name="Clum A."/>
            <person name="LaButti K.M."/>
            <person name="Lindquist E.A."/>
            <person name="Yee Ngan C."/>
            <person name="Ohm R.A."/>
            <person name="Salamov A.A."/>
            <person name="Grigoriev I.V."/>
            <person name="Spatafora J.W."/>
            <person name="Berbee M.L."/>
        </authorList>
    </citation>
    <scope>NUCLEOTIDE SEQUENCE [LARGE SCALE GENOMIC DNA]</scope>
    <source>
        <strain evidence="3 4">JEL478</strain>
    </source>
</reference>
<proteinExistence type="predicted"/>
<dbReference type="PANTHER" id="PTHR12459">
    <property type="entry name" value="TRANSMEMBRANE PROTEIN 135-RELATED"/>
    <property type="match status" value="1"/>
</dbReference>
<dbReference type="AlphaFoldDB" id="A0A139AE17"/>
<organism evidence="3 4">
    <name type="scientific">Gonapodya prolifera (strain JEL478)</name>
    <name type="common">Monoblepharis prolifera</name>
    <dbReference type="NCBI Taxonomy" id="1344416"/>
    <lineage>
        <taxon>Eukaryota</taxon>
        <taxon>Fungi</taxon>
        <taxon>Fungi incertae sedis</taxon>
        <taxon>Chytridiomycota</taxon>
        <taxon>Chytridiomycota incertae sedis</taxon>
        <taxon>Monoblepharidomycetes</taxon>
        <taxon>Monoblepharidales</taxon>
        <taxon>Gonapodyaceae</taxon>
        <taxon>Gonapodya</taxon>
    </lineage>
</organism>
<dbReference type="InterPro" id="IPR026749">
    <property type="entry name" value="Tmem135"/>
</dbReference>
<accession>A0A139AE17</accession>
<evidence type="ECO:0000256" key="2">
    <source>
        <dbReference type="SAM" id="Phobius"/>
    </source>
</evidence>
<name>A0A139AE17_GONPJ</name>
<sequence>MSFRNGRQIHTYSLEEASIGDPAREVEDARSRFTVPSLGRPPPPTLDAFKRETIPVNTFPQPSRVPSTPPTPRRVHSTHPLWLNPFQILLHSTVGGLRTAILAYGARGLLVGLAAILRFIRERGKHPALLIEVFWAPECRSFAEAAGGFSFTWKFVYNFLNLIRGKTDGWNSGVAGALAGLWILAEHPDRRRVLLEQVGFRAAQVLYNRARLTWGFDLPHGSTLLFILCVGPITYSLAMRPETLPETYTNSLIDLAGLTPEILDANIRNVRALEVVPGGWDEYPWQGGPAGGKGGMGRLSERARIAGRVTAGMTLEHLAHTELLSYVREKGLGIATRSSESFEPATTEIPESATSWEVGERPEPEPLLDDVESDFHPVLPALASPASTPGKPLRTVPVPDLLCTLAHPHFPFASFRHAPLVPLPRFPRATSLLTRFALLYPHLSFSITCAAHTLTQLLPLHLGLALLSLVLFRGPRIRRDPIGETLKSLWTALRSSGTIGALVMVYIYLNCGVAGGLVRSGWWRKAQKWQFLLSGFIASLCIFLESPSRRRELAAYVLPLALECSYRILMSRGVVGRVPQWRPMLFSASCAVMMAVYVEAPNMLGSLAYALLKTGVGSY</sequence>
<dbReference type="EMBL" id="KQ965764">
    <property type="protein sequence ID" value="KXS15062.1"/>
    <property type="molecule type" value="Genomic_DNA"/>
</dbReference>
<feature type="region of interest" description="Disordered" evidence="1">
    <location>
        <begin position="338"/>
        <end position="364"/>
    </location>
</feature>
<feature type="region of interest" description="Disordered" evidence="1">
    <location>
        <begin position="14"/>
        <end position="46"/>
    </location>
</feature>
<evidence type="ECO:0008006" key="5">
    <source>
        <dbReference type="Google" id="ProtNLM"/>
    </source>
</evidence>
<keyword evidence="2" id="KW-0472">Membrane</keyword>
<evidence type="ECO:0000313" key="4">
    <source>
        <dbReference type="Proteomes" id="UP000070544"/>
    </source>
</evidence>
<feature type="transmembrane region" description="Helical" evidence="2">
    <location>
        <begin position="492"/>
        <end position="509"/>
    </location>
</feature>
<evidence type="ECO:0000313" key="3">
    <source>
        <dbReference type="EMBL" id="KXS15062.1"/>
    </source>
</evidence>
<gene>
    <name evidence="3" type="ORF">M427DRAFT_70165</name>
</gene>
<feature type="compositionally biased region" description="Basic and acidic residues" evidence="1">
    <location>
        <begin position="22"/>
        <end position="31"/>
    </location>
</feature>
<keyword evidence="2" id="KW-0812">Transmembrane</keyword>
<keyword evidence="4" id="KW-1185">Reference proteome</keyword>
<dbReference type="OrthoDB" id="291792at2759"/>
<dbReference type="Proteomes" id="UP000070544">
    <property type="component" value="Unassembled WGS sequence"/>
</dbReference>
<keyword evidence="2" id="KW-1133">Transmembrane helix</keyword>
<protein>
    <recommendedName>
        <fullName evidence="5">Transmembrane protein 135 N-terminal domain-containing protein</fullName>
    </recommendedName>
</protein>